<name>A0A941FNV4_9BACI</name>
<comment type="caution">
    <text evidence="2">The sequence shown here is derived from an EMBL/GenBank/DDBJ whole genome shotgun (WGS) entry which is preliminary data.</text>
</comment>
<dbReference type="AlphaFoldDB" id="A0A941FNV4"/>
<dbReference type="EMBL" id="JAGTPW010000080">
    <property type="protein sequence ID" value="MBR8646234.1"/>
    <property type="molecule type" value="Genomic_DNA"/>
</dbReference>
<accession>A0A941FNV4</accession>
<gene>
    <name evidence="2" type="ORF">KEH51_27755</name>
</gene>
<proteinExistence type="predicted"/>
<dbReference type="InterPro" id="IPR021324">
    <property type="entry name" value="DUF2929"/>
</dbReference>
<dbReference type="Pfam" id="PF11151">
    <property type="entry name" value="DUF2929"/>
    <property type="match status" value="1"/>
</dbReference>
<dbReference type="Proteomes" id="UP000680045">
    <property type="component" value="Unassembled WGS sequence"/>
</dbReference>
<sequence length="50" mass="5135">MHMTVYVVSSMSGVSYDAAQGTILGLAVGILICIIPAILPAGPAKDSHQH</sequence>
<protein>
    <submittedName>
        <fullName evidence="2">DUF2929 family protein</fullName>
    </submittedName>
</protein>
<evidence type="ECO:0000256" key="1">
    <source>
        <dbReference type="SAM" id="Phobius"/>
    </source>
</evidence>
<evidence type="ECO:0000313" key="3">
    <source>
        <dbReference type="Proteomes" id="UP000680045"/>
    </source>
</evidence>
<organism evidence="2 3">
    <name type="scientific">Peribacillus frigoritolerans</name>
    <dbReference type="NCBI Taxonomy" id="450367"/>
    <lineage>
        <taxon>Bacteria</taxon>
        <taxon>Bacillati</taxon>
        <taxon>Bacillota</taxon>
        <taxon>Bacilli</taxon>
        <taxon>Bacillales</taxon>
        <taxon>Bacillaceae</taxon>
        <taxon>Peribacillus</taxon>
    </lineage>
</organism>
<feature type="transmembrane region" description="Helical" evidence="1">
    <location>
        <begin position="20"/>
        <end position="39"/>
    </location>
</feature>
<keyword evidence="1" id="KW-0472">Membrane</keyword>
<keyword evidence="1" id="KW-0812">Transmembrane</keyword>
<reference evidence="2" key="1">
    <citation type="submission" date="2021-04" db="EMBL/GenBank/DDBJ databases">
        <title>Whole genome sequencing of Enterococci isolates from hospitalized patients.</title>
        <authorList>
            <person name="Ogoti B.M."/>
            <person name="Onyambu F.G."/>
        </authorList>
    </citation>
    <scope>NUCLEOTIDE SEQUENCE</scope>
    <source>
        <strain evidence="2">242</strain>
    </source>
</reference>
<keyword evidence="1" id="KW-1133">Transmembrane helix</keyword>
<evidence type="ECO:0000313" key="2">
    <source>
        <dbReference type="EMBL" id="MBR8646234.1"/>
    </source>
</evidence>